<evidence type="ECO:0000313" key="2">
    <source>
        <dbReference type="EMBL" id="KDS92978.1"/>
    </source>
</evidence>
<gene>
    <name evidence="2" type="ORF">DHOM_08330</name>
</gene>
<protein>
    <submittedName>
        <fullName evidence="2">Uncharacterized protein</fullName>
    </submittedName>
</protein>
<organism evidence="2 3">
    <name type="scientific">Dermabacter hominis 1368</name>
    <dbReference type="NCBI Taxonomy" id="1450519"/>
    <lineage>
        <taxon>Bacteria</taxon>
        <taxon>Bacillati</taxon>
        <taxon>Actinomycetota</taxon>
        <taxon>Actinomycetes</taxon>
        <taxon>Micrococcales</taxon>
        <taxon>Dermabacteraceae</taxon>
        <taxon>Dermabacter</taxon>
    </lineage>
</organism>
<reference evidence="2 3" key="1">
    <citation type="submission" date="2014-01" db="EMBL/GenBank/DDBJ databases">
        <title>Draft genome sequence of the multidrug-resistant clinical isolate Dermabacter hominis 1368.</title>
        <authorList>
            <person name="Albersmeier A."/>
            <person name="Bomholt C."/>
            <person name="Glaub A."/>
            <person name="Ruckert C."/>
            <person name="Soriano F."/>
            <person name="Fernandez-Natal I."/>
            <person name="Tauch A."/>
        </authorList>
    </citation>
    <scope>NUCLEOTIDE SEQUENCE [LARGE SCALE GENOMIC DNA]</scope>
    <source>
        <strain evidence="2 3">1368</strain>
    </source>
</reference>
<proteinExistence type="predicted"/>
<evidence type="ECO:0000313" key="3">
    <source>
        <dbReference type="Proteomes" id="UP000030182"/>
    </source>
</evidence>
<dbReference type="EMBL" id="JDRS01000011">
    <property type="protein sequence ID" value="KDS92978.1"/>
    <property type="molecule type" value="Genomic_DNA"/>
</dbReference>
<name>A0ABR4SIF8_9MICO</name>
<accession>A0ABR4SIF8</accession>
<sequence>MGKAEDAKGAANSALTHSPKSQAAAAKYLDEILCTFIAGARDFSTLTINCTETAINSYVIGDSTMHQDAARAANDIPKLDMPGE</sequence>
<evidence type="ECO:0000256" key="1">
    <source>
        <dbReference type="SAM" id="MobiDB-lite"/>
    </source>
</evidence>
<comment type="caution">
    <text evidence="2">The sequence shown here is derived from an EMBL/GenBank/DDBJ whole genome shotgun (WGS) entry which is preliminary data.</text>
</comment>
<keyword evidence="3" id="KW-1185">Reference proteome</keyword>
<dbReference type="Proteomes" id="UP000030182">
    <property type="component" value="Unassembled WGS sequence"/>
</dbReference>
<feature type="region of interest" description="Disordered" evidence="1">
    <location>
        <begin position="1"/>
        <end position="20"/>
    </location>
</feature>